<dbReference type="OrthoDB" id="26838at2759"/>
<keyword evidence="3" id="KW-1185">Reference proteome</keyword>
<dbReference type="GO" id="GO:0008408">
    <property type="term" value="F:3'-5' exonuclease activity"/>
    <property type="evidence" value="ECO:0007669"/>
    <property type="project" value="InterPro"/>
</dbReference>
<dbReference type="Pfam" id="PF01612">
    <property type="entry name" value="DNA_pol_A_exo1"/>
    <property type="match status" value="1"/>
</dbReference>
<accession>A0A6A5VJH6</accession>
<evidence type="ECO:0000259" key="1">
    <source>
        <dbReference type="Pfam" id="PF01612"/>
    </source>
</evidence>
<gene>
    <name evidence="2" type="ORF">BU23DRAFT_453458</name>
</gene>
<dbReference type="PANTHER" id="PTHR43040:SF1">
    <property type="entry name" value="RIBONUCLEASE D"/>
    <property type="match status" value="1"/>
</dbReference>
<sequence>MTITKFISTTPELAQVLGGLNLSTTVPPHLYVDLEGVNLSRNGSISILTLYDLSSKTVFFIDEFVDRMSSFGTKPHFITLKKILESTEIPKVFFDARNDSDALFAHFGIKLQGVQDLQVMELATRSGRNRERVNGLAKCIQFGLMNILSPIQRSQIQTVKDRGSKLFAPEKGGSFHVFNMRPLDNILLHYCIQDVVHMPALWHRYNLKLRIRFWKFVVEMETNKRLEESRSAGYVPQGSHKSLGWTWEYLRHLERKWNG</sequence>
<evidence type="ECO:0000313" key="3">
    <source>
        <dbReference type="Proteomes" id="UP000800036"/>
    </source>
</evidence>
<dbReference type="EMBL" id="ML976664">
    <property type="protein sequence ID" value="KAF1977155.1"/>
    <property type="molecule type" value="Genomic_DNA"/>
</dbReference>
<dbReference type="Gene3D" id="3.30.420.10">
    <property type="entry name" value="Ribonuclease H-like superfamily/Ribonuclease H"/>
    <property type="match status" value="1"/>
</dbReference>
<dbReference type="Proteomes" id="UP000800036">
    <property type="component" value="Unassembled WGS sequence"/>
</dbReference>
<dbReference type="InterPro" id="IPR002562">
    <property type="entry name" value="3'-5'_exonuclease_dom"/>
</dbReference>
<organism evidence="2 3">
    <name type="scientific">Bimuria novae-zelandiae CBS 107.79</name>
    <dbReference type="NCBI Taxonomy" id="1447943"/>
    <lineage>
        <taxon>Eukaryota</taxon>
        <taxon>Fungi</taxon>
        <taxon>Dikarya</taxon>
        <taxon>Ascomycota</taxon>
        <taxon>Pezizomycotina</taxon>
        <taxon>Dothideomycetes</taxon>
        <taxon>Pleosporomycetidae</taxon>
        <taxon>Pleosporales</taxon>
        <taxon>Massarineae</taxon>
        <taxon>Didymosphaeriaceae</taxon>
        <taxon>Bimuria</taxon>
    </lineage>
</organism>
<dbReference type="AlphaFoldDB" id="A0A6A5VJH6"/>
<feature type="domain" description="3'-5' exonuclease" evidence="1">
    <location>
        <begin position="29"/>
        <end position="203"/>
    </location>
</feature>
<proteinExistence type="predicted"/>
<dbReference type="SUPFAM" id="SSF53098">
    <property type="entry name" value="Ribonuclease H-like"/>
    <property type="match status" value="1"/>
</dbReference>
<name>A0A6A5VJH6_9PLEO</name>
<dbReference type="GO" id="GO:0006139">
    <property type="term" value="P:nucleobase-containing compound metabolic process"/>
    <property type="evidence" value="ECO:0007669"/>
    <property type="project" value="InterPro"/>
</dbReference>
<dbReference type="InterPro" id="IPR036397">
    <property type="entry name" value="RNaseH_sf"/>
</dbReference>
<dbReference type="PANTHER" id="PTHR43040">
    <property type="entry name" value="RIBONUCLEASE D"/>
    <property type="match status" value="1"/>
</dbReference>
<reference evidence="2" key="1">
    <citation type="journal article" date="2020" name="Stud. Mycol.">
        <title>101 Dothideomycetes genomes: a test case for predicting lifestyles and emergence of pathogens.</title>
        <authorList>
            <person name="Haridas S."/>
            <person name="Albert R."/>
            <person name="Binder M."/>
            <person name="Bloem J."/>
            <person name="Labutti K."/>
            <person name="Salamov A."/>
            <person name="Andreopoulos B."/>
            <person name="Baker S."/>
            <person name="Barry K."/>
            <person name="Bills G."/>
            <person name="Bluhm B."/>
            <person name="Cannon C."/>
            <person name="Castanera R."/>
            <person name="Culley D."/>
            <person name="Daum C."/>
            <person name="Ezra D."/>
            <person name="Gonzalez J."/>
            <person name="Henrissat B."/>
            <person name="Kuo A."/>
            <person name="Liang C."/>
            <person name="Lipzen A."/>
            <person name="Lutzoni F."/>
            <person name="Magnuson J."/>
            <person name="Mondo S."/>
            <person name="Nolan M."/>
            <person name="Ohm R."/>
            <person name="Pangilinan J."/>
            <person name="Park H.-J."/>
            <person name="Ramirez L."/>
            <person name="Alfaro M."/>
            <person name="Sun H."/>
            <person name="Tritt A."/>
            <person name="Yoshinaga Y."/>
            <person name="Zwiers L.-H."/>
            <person name="Turgeon B."/>
            <person name="Goodwin S."/>
            <person name="Spatafora J."/>
            <person name="Crous P."/>
            <person name="Grigoriev I."/>
        </authorList>
    </citation>
    <scope>NUCLEOTIDE SEQUENCE</scope>
    <source>
        <strain evidence="2">CBS 107.79</strain>
    </source>
</reference>
<dbReference type="InterPro" id="IPR012337">
    <property type="entry name" value="RNaseH-like_sf"/>
</dbReference>
<protein>
    <recommendedName>
        <fullName evidence="1">3'-5' exonuclease domain-containing protein</fullName>
    </recommendedName>
</protein>
<dbReference type="GO" id="GO:0003676">
    <property type="term" value="F:nucleic acid binding"/>
    <property type="evidence" value="ECO:0007669"/>
    <property type="project" value="InterPro"/>
</dbReference>
<evidence type="ECO:0000313" key="2">
    <source>
        <dbReference type="EMBL" id="KAF1977155.1"/>
    </source>
</evidence>